<comment type="caution">
    <text evidence="3">The sequence shown here is derived from an EMBL/GenBank/DDBJ whole genome shotgun (WGS) entry which is preliminary data.</text>
</comment>
<dbReference type="GO" id="GO:0000162">
    <property type="term" value="P:L-tryptophan biosynthetic process"/>
    <property type="evidence" value="ECO:0007669"/>
    <property type="project" value="TreeGrafter"/>
</dbReference>
<sequence>MLLMIDNYDSFTYNLVQYLGELGEDVRVFRNDKITVKDIEKMNPERIVISPGPCTPKEAGISIDVIKHFAGKVPILGVCLGHQSIGAAFGGEIVRAPSLMHGKTSLIYHDGKTIFKDLPNPFEATRYHSLVIKRETIPDCLEITAWSDGNKDNGIIMGVRHKEFIIEGVQFHPESILTTVGKDLLRNFIRLGEDR</sequence>
<organism evidence="3">
    <name type="scientific">hot springs metagenome</name>
    <dbReference type="NCBI Taxonomy" id="433727"/>
    <lineage>
        <taxon>unclassified sequences</taxon>
        <taxon>metagenomes</taxon>
        <taxon>ecological metagenomes</taxon>
    </lineage>
</organism>
<dbReference type="InterPro" id="IPR006221">
    <property type="entry name" value="TrpG/PapA_dom"/>
</dbReference>
<dbReference type="PRINTS" id="PR00097">
    <property type="entry name" value="ANTSNTHASEII"/>
</dbReference>
<dbReference type="GO" id="GO:0004049">
    <property type="term" value="F:anthranilate synthase activity"/>
    <property type="evidence" value="ECO:0007669"/>
    <property type="project" value="TreeGrafter"/>
</dbReference>
<protein>
    <submittedName>
        <fullName evidence="3">Type 1 glutamine amidotransferase</fullName>
    </submittedName>
</protein>
<dbReference type="CDD" id="cd01743">
    <property type="entry name" value="GATase1_Anthranilate_Synthase"/>
    <property type="match status" value="1"/>
</dbReference>
<name>A0A5J4KU41_9ZZZZ</name>
<accession>A0A5J4KU41</accession>
<dbReference type="PRINTS" id="PR00099">
    <property type="entry name" value="CPSGATASE"/>
</dbReference>
<dbReference type="EMBL" id="BLAB01000001">
    <property type="protein sequence ID" value="GER93178.1"/>
    <property type="molecule type" value="Genomic_DNA"/>
</dbReference>
<evidence type="ECO:0000313" key="3">
    <source>
        <dbReference type="EMBL" id="GER93178.1"/>
    </source>
</evidence>
<dbReference type="InterPro" id="IPR017926">
    <property type="entry name" value="GATASE"/>
</dbReference>
<dbReference type="InterPro" id="IPR029062">
    <property type="entry name" value="Class_I_gatase-like"/>
</dbReference>
<dbReference type="PANTHER" id="PTHR43418">
    <property type="entry name" value="MULTIFUNCTIONAL TRYPTOPHAN BIOSYNTHESIS PROTEIN-RELATED"/>
    <property type="match status" value="1"/>
</dbReference>
<dbReference type="GO" id="GO:0005829">
    <property type="term" value="C:cytosol"/>
    <property type="evidence" value="ECO:0007669"/>
    <property type="project" value="TreeGrafter"/>
</dbReference>
<dbReference type="FunFam" id="3.40.50.880:FF:000003">
    <property type="entry name" value="Anthranilate synthase component II"/>
    <property type="match status" value="1"/>
</dbReference>
<dbReference type="Gene3D" id="3.40.50.880">
    <property type="match status" value="1"/>
</dbReference>
<dbReference type="PANTHER" id="PTHR43418:SF4">
    <property type="entry name" value="MULTIFUNCTIONAL TRYPTOPHAN BIOSYNTHESIS PROTEIN"/>
    <property type="match status" value="1"/>
</dbReference>
<feature type="domain" description="Glutamine amidotransferase" evidence="2">
    <location>
        <begin position="3"/>
        <end position="189"/>
    </location>
</feature>
<dbReference type="PROSITE" id="PS51273">
    <property type="entry name" value="GATASE_TYPE_1"/>
    <property type="match status" value="1"/>
</dbReference>
<reference evidence="3" key="1">
    <citation type="submission" date="2019-10" db="EMBL/GenBank/DDBJ databases">
        <title>Metagenomic sequencing of thiosulfate-disproportionating enrichment culture.</title>
        <authorList>
            <person name="Umezawa K."/>
            <person name="Kojima H."/>
            <person name="Fukui M."/>
        </authorList>
    </citation>
    <scope>NUCLEOTIDE SEQUENCE</scope>
    <source>
        <strain evidence="3">45J</strain>
    </source>
</reference>
<keyword evidence="1 3" id="KW-0315">Glutamine amidotransferase</keyword>
<keyword evidence="3" id="KW-0808">Transferase</keyword>
<gene>
    <name evidence="3" type="ORF">A45J_0913</name>
</gene>
<dbReference type="Pfam" id="PF00117">
    <property type="entry name" value="GATase"/>
    <property type="match status" value="1"/>
</dbReference>
<dbReference type="PRINTS" id="PR00096">
    <property type="entry name" value="GATASE"/>
</dbReference>
<evidence type="ECO:0000256" key="1">
    <source>
        <dbReference type="ARBA" id="ARBA00022962"/>
    </source>
</evidence>
<dbReference type="SUPFAM" id="SSF52317">
    <property type="entry name" value="Class I glutamine amidotransferase-like"/>
    <property type="match status" value="1"/>
</dbReference>
<dbReference type="AlphaFoldDB" id="A0A5J4KU41"/>
<dbReference type="NCBIfam" id="TIGR00566">
    <property type="entry name" value="trpG_papA"/>
    <property type="match status" value="1"/>
</dbReference>
<proteinExistence type="predicted"/>
<dbReference type="InterPro" id="IPR050472">
    <property type="entry name" value="Anth_synth/Amidotransfase"/>
</dbReference>
<dbReference type="GO" id="GO:0016740">
    <property type="term" value="F:transferase activity"/>
    <property type="evidence" value="ECO:0007669"/>
    <property type="project" value="UniProtKB-KW"/>
</dbReference>
<evidence type="ECO:0000259" key="2">
    <source>
        <dbReference type="Pfam" id="PF00117"/>
    </source>
</evidence>